<evidence type="ECO:0000313" key="3">
    <source>
        <dbReference type="Proteomes" id="UP000034778"/>
    </source>
</evidence>
<comment type="caution">
    <text evidence="2">The sequence shown here is derived from an EMBL/GenBank/DDBJ whole genome shotgun (WGS) entry which is preliminary data.</text>
</comment>
<accession>A0A0G0C101</accession>
<keyword evidence="1" id="KW-0472">Membrane</keyword>
<organism evidence="2 3">
    <name type="scientific">Candidatus Woesebacteria bacterium GW2011_GWB1_33_22</name>
    <dbReference type="NCBI Taxonomy" id="1618566"/>
    <lineage>
        <taxon>Bacteria</taxon>
        <taxon>Candidatus Woeseibacteriota</taxon>
    </lineage>
</organism>
<reference evidence="2 3" key="1">
    <citation type="journal article" date="2015" name="Nature">
        <title>rRNA introns, odd ribosomes, and small enigmatic genomes across a large radiation of phyla.</title>
        <authorList>
            <person name="Brown C.T."/>
            <person name="Hug L.A."/>
            <person name="Thomas B.C."/>
            <person name="Sharon I."/>
            <person name="Castelle C.J."/>
            <person name="Singh A."/>
            <person name="Wilkins M.J."/>
            <person name="Williams K.H."/>
            <person name="Banfield J.F."/>
        </authorList>
    </citation>
    <scope>NUCLEOTIDE SEQUENCE [LARGE SCALE GENOMIC DNA]</scope>
</reference>
<proteinExistence type="predicted"/>
<protein>
    <recommendedName>
        <fullName evidence="4">DUF4446 domain-containing protein</fullName>
    </recommendedName>
</protein>
<dbReference type="STRING" id="1618566.UR35_C0005G0005"/>
<feature type="transmembrane region" description="Helical" evidence="1">
    <location>
        <begin position="6"/>
        <end position="29"/>
    </location>
</feature>
<dbReference type="Proteomes" id="UP000034778">
    <property type="component" value="Unassembled WGS sequence"/>
</dbReference>
<evidence type="ECO:0000313" key="2">
    <source>
        <dbReference type="EMBL" id="KKP44875.1"/>
    </source>
</evidence>
<evidence type="ECO:0008006" key="4">
    <source>
        <dbReference type="Google" id="ProtNLM"/>
    </source>
</evidence>
<dbReference type="InterPro" id="IPR027981">
    <property type="entry name" value="DUF4446"/>
</dbReference>
<name>A0A0G0C101_9BACT</name>
<gene>
    <name evidence="2" type="ORF">UR35_C0005G0005</name>
</gene>
<keyword evidence="1" id="KW-1133">Transmembrane helix</keyword>
<dbReference type="EMBL" id="LBOW01000005">
    <property type="protein sequence ID" value="KKP44875.1"/>
    <property type="molecule type" value="Genomic_DNA"/>
</dbReference>
<dbReference type="AlphaFoldDB" id="A0A0G0C101"/>
<keyword evidence="1" id="KW-0812">Transmembrane</keyword>
<sequence>MNISLILVIIAIVWLIVLSILLIWIIFVFKDLIKISKNKEFNDNSKEIVYLKSEVLKIKNISTNYIQRVGLSKYNPFKETGGNNSFSLVLLDGNKNGIIITSLHTRERTRFYLKEVKSGKSLIELSEDEAKALKESVK</sequence>
<evidence type="ECO:0000256" key="1">
    <source>
        <dbReference type="SAM" id="Phobius"/>
    </source>
</evidence>
<dbReference type="Pfam" id="PF14584">
    <property type="entry name" value="DUF4446"/>
    <property type="match status" value="1"/>
</dbReference>